<comment type="caution">
    <text evidence="2">The sequence shown here is derived from an EMBL/GenBank/DDBJ whole genome shotgun (WGS) entry which is preliminary data.</text>
</comment>
<dbReference type="Pfam" id="PF07228">
    <property type="entry name" value="SpoIIE"/>
    <property type="match status" value="1"/>
</dbReference>
<organism evidence="2">
    <name type="scientific">marine sediment metagenome</name>
    <dbReference type="NCBI Taxonomy" id="412755"/>
    <lineage>
        <taxon>unclassified sequences</taxon>
        <taxon>metagenomes</taxon>
        <taxon>ecological metagenomes</taxon>
    </lineage>
</organism>
<evidence type="ECO:0000313" key="2">
    <source>
        <dbReference type="EMBL" id="GAG94745.1"/>
    </source>
</evidence>
<dbReference type="Gene3D" id="3.60.40.10">
    <property type="entry name" value="PPM-type phosphatase domain"/>
    <property type="match status" value="1"/>
</dbReference>
<sequence length="169" mass="19316">MSHDNKLYQELLKQKDEISRQKKEIIESLEYARLIQTALLPQPSSIHKALHDNFILYLPKDIISGDFYWISEQEENILFAAVDCTGHGVPGALMSILGITSLNEIVSEVDDLKANRILNKLREKIMKSLHQTGRGGESKDGMDISFCIYNRKTKELQYSGANNPLYYVR</sequence>
<feature type="domain" description="PPM-type phosphatase" evidence="1">
    <location>
        <begin position="74"/>
        <end position="167"/>
    </location>
</feature>
<dbReference type="AlphaFoldDB" id="X1BI97"/>
<feature type="non-terminal residue" evidence="2">
    <location>
        <position position="169"/>
    </location>
</feature>
<gene>
    <name evidence="2" type="ORF">S01H4_36746</name>
</gene>
<protein>
    <recommendedName>
        <fullName evidence="1">PPM-type phosphatase domain-containing protein</fullName>
    </recommendedName>
</protein>
<name>X1BI97_9ZZZZ</name>
<evidence type="ECO:0000259" key="1">
    <source>
        <dbReference type="Pfam" id="PF07228"/>
    </source>
</evidence>
<proteinExistence type="predicted"/>
<accession>X1BI97</accession>
<reference evidence="2" key="1">
    <citation type="journal article" date="2014" name="Front. Microbiol.">
        <title>High frequency of phylogenetically diverse reductive dehalogenase-homologous genes in deep subseafloor sedimentary metagenomes.</title>
        <authorList>
            <person name="Kawai M."/>
            <person name="Futagami T."/>
            <person name="Toyoda A."/>
            <person name="Takaki Y."/>
            <person name="Nishi S."/>
            <person name="Hori S."/>
            <person name="Arai W."/>
            <person name="Tsubouchi T."/>
            <person name="Morono Y."/>
            <person name="Uchiyama I."/>
            <person name="Ito T."/>
            <person name="Fujiyama A."/>
            <person name="Inagaki F."/>
            <person name="Takami H."/>
        </authorList>
    </citation>
    <scope>NUCLEOTIDE SEQUENCE</scope>
    <source>
        <strain evidence="2">Expedition CK06-06</strain>
    </source>
</reference>
<dbReference type="EMBL" id="BART01019668">
    <property type="protein sequence ID" value="GAG94745.1"/>
    <property type="molecule type" value="Genomic_DNA"/>
</dbReference>
<dbReference type="InterPro" id="IPR036457">
    <property type="entry name" value="PPM-type-like_dom_sf"/>
</dbReference>
<dbReference type="InterPro" id="IPR001932">
    <property type="entry name" value="PPM-type_phosphatase-like_dom"/>
</dbReference>